<organism evidence="2 3">
    <name type="scientific">Sedimentitalea arenosa</name>
    <dbReference type="NCBI Taxonomy" id="2798803"/>
    <lineage>
        <taxon>Bacteria</taxon>
        <taxon>Pseudomonadati</taxon>
        <taxon>Pseudomonadota</taxon>
        <taxon>Alphaproteobacteria</taxon>
        <taxon>Rhodobacterales</taxon>
        <taxon>Paracoccaceae</taxon>
        <taxon>Sedimentitalea</taxon>
    </lineage>
</organism>
<dbReference type="Proteomes" id="UP000619079">
    <property type="component" value="Unassembled WGS sequence"/>
</dbReference>
<sequence>MRRSQDPEIDRGYDADSDLIASVLEQAGLGDAQPRSDAETPSRSIITWTLPGFDRRCRISTNFGDLPIEALRRHDKVKTLSGAYRSVERIDEIRLDADFLARHPEAHPVQIRLRTFTAGQPVRNTLVSPAQPVCPSGHVGSHAATVALDMVGLPGICRLPQAEMTYFRFHCGSPETVCVDGAWFHVAPWT</sequence>
<dbReference type="RefSeq" id="WP_199023339.1">
    <property type="nucleotide sequence ID" value="NZ_JAELVR010000002.1"/>
</dbReference>
<gene>
    <name evidence="2" type="ORF">JF290_03370</name>
</gene>
<reference evidence="2" key="1">
    <citation type="submission" date="2020-12" db="EMBL/GenBank/DDBJ databases">
        <title>Sedimentitalea sp. nov., isolated from sand in Incheon.</title>
        <authorList>
            <person name="Kim W."/>
        </authorList>
    </citation>
    <scope>NUCLEOTIDE SEQUENCE</scope>
    <source>
        <strain evidence="2">CAU 1593</strain>
    </source>
</reference>
<comment type="caution">
    <text evidence="2">The sequence shown here is derived from an EMBL/GenBank/DDBJ whole genome shotgun (WGS) entry which is preliminary data.</text>
</comment>
<dbReference type="InterPro" id="IPR028992">
    <property type="entry name" value="Hedgehog/Intein_dom"/>
</dbReference>
<feature type="domain" description="Hedgehog/Intein (Hint)" evidence="1">
    <location>
        <begin position="51"/>
        <end position="184"/>
    </location>
</feature>
<accession>A0A8J7LQB3</accession>
<evidence type="ECO:0000313" key="3">
    <source>
        <dbReference type="Proteomes" id="UP000619079"/>
    </source>
</evidence>
<dbReference type="AlphaFoldDB" id="A0A8J7LQB3"/>
<dbReference type="EMBL" id="JAELVR010000002">
    <property type="protein sequence ID" value="MBJ6370558.1"/>
    <property type="molecule type" value="Genomic_DNA"/>
</dbReference>
<keyword evidence="3" id="KW-1185">Reference proteome</keyword>
<proteinExistence type="predicted"/>
<evidence type="ECO:0000313" key="2">
    <source>
        <dbReference type="EMBL" id="MBJ6370558.1"/>
    </source>
</evidence>
<dbReference type="Pfam" id="PF13403">
    <property type="entry name" value="Hint_2"/>
    <property type="match status" value="1"/>
</dbReference>
<name>A0A8J7LQB3_9RHOB</name>
<evidence type="ECO:0000259" key="1">
    <source>
        <dbReference type="Pfam" id="PF13403"/>
    </source>
</evidence>
<protein>
    <submittedName>
        <fullName evidence="2">Hint domain-containing protein</fullName>
    </submittedName>
</protein>